<reference evidence="1 2" key="1">
    <citation type="journal article" date="2010" name="PLoS ONE">
        <title>Genome erosion in a nitrogen-fixing vertically transmitted endosymbiotic multicellular cyanobacterium.</title>
        <authorList>
            <person name="Ran L."/>
            <person name="Larsson J."/>
            <person name="Vigil-Stenman T."/>
            <person name="Nylander J.A."/>
            <person name="Ininbergs K."/>
            <person name="Zheng W.W."/>
            <person name="Lapidus A."/>
            <person name="Lowry S."/>
            <person name="Haselkorn R."/>
            <person name="Bergman B."/>
        </authorList>
    </citation>
    <scope>NUCLEOTIDE SEQUENCE [LARGE SCALE GENOMIC DNA]</scope>
    <source>
        <strain evidence="2">0708</strain>
        <plasmid evidence="2">Plasmid pAzo01</plasmid>
    </source>
</reference>
<protein>
    <submittedName>
        <fullName evidence="1">Uncharacterized protein</fullName>
    </submittedName>
</protein>
<dbReference type="EMBL" id="CP002060">
    <property type="protein sequence ID" value="ADI66276.1"/>
    <property type="molecule type" value="Genomic_DNA"/>
</dbReference>
<dbReference type="Proteomes" id="UP000001511">
    <property type="component" value="Plasmid pAzo01"/>
</dbReference>
<evidence type="ECO:0000313" key="1">
    <source>
        <dbReference type="EMBL" id="ADI66276.1"/>
    </source>
</evidence>
<dbReference type="AlphaFoldDB" id="D7E5L7"/>
<gene>
    <name evidence="1" type="ordered locus">Aazo_5265</name>
</gene>
<proteinExistence type="predicted"/>
<geneLocation type="plasmid" evidence="1 2">
    <name>pAzo01</name>
</geneLocation>
<keyword evidence="2" id="KW-1185">Reference proteome</keyword>
<name>D7E5L7_NOSA0</name>
<keyword evidence="1" id="KW-0614">Plasmid</keyword>
<dbReference type="HOGENOM" id="CLU_3170869_0_0_3"/>
<organism evidence="1 2">
    <name type="scientific">Nostoc azollae (strain 0708)</name>
    <name type="common">Anabaena azollae (strain 0708)</name>
    <dbReference type="NCBI Taxonomy" id="551115"/>
    <lineage>
        <taxon>Bacteria</taxon>
        <taxon>Bacillati</taxon>
        <taxon>Cyanobacteriota</taxon>
        <taxon>Cyanophyceae</taxon>
        <taxon>Nostocales</taxon>
        <taxon>Nostocaceae</taxon>
        <taxon>Trichormus</taxon>
    </lineage>
</organism>
<accession>D7E5L7</accession>
<sequence length="47" mass="5364">MIARLISEESLIENSEDGEIIVYQSDELTTSLQITVEDEQILILKIK</sequence>
<dbReference type="KEGG" id="naz:Aazo_5265"/>
<evidence type="ECO:0000313" key="2">
    <source>
        <dbReference type="Proteomes" id="UP000001511"/>
    </source>
</evidence>